<keyword evidence="6" id="KW-0285">Flavoprotein</keyword>
<keyword evidence="7" id="KW-0288">FMN</keyword>
<dbReference type="Proteomes" id="UP001152747">
    <property type="component" value="Unassembled WGS sequence"/>
</dbReference>
<organism evidence="13 14">
    <name type="scientific">Caenorhabditis angaria</name>
    <dbReference type="NCBI Taxonomy" id="860376"/>
    <lineage>
        <taxon>Eukaryota</taxon>
        <taxon>Metazoa</taxon>
        <taxon>Ecdysozoa</taxon>
        <taxon>Nematoda</taxon>
        <taxon>Chromadorea</taxon>
        <taxon>Rhabditida</taxon>
        <taxon>Rhabditina</taxon>
        <taxon>Rhabditomorpha</taxon>
        <taxon>Rhabditoidea</taxon>
        <taxon>Rhabditidae</taxon>
        <taxon>Peloderinae</taxon>
        <taxon>Caenorhabditis</taxon>
    </lineage>
</organism>
<evidence type="ECO:0000256" key="12">
    <source>
        <dbReference type="SAM" id="Coils"/>
    </source>
</evidence>
<dbReference type="CDD" id="cd12959">
    <property type="entry name" value="MMACHC-like"/>
    <property type="match status" value="1"/>
</dbReference>
<dbReference type="GO" id="GO:0032451">
    <property type="term" value="F:demethylase activity"/>
    <property type="evidence" value="ECO:0007669"/>
    <property type="project" value="TreeGrafter"/>
</dbReference>
<evidence type="ECO:0000256" key="10">
    <source>
        <dbReference type="ARBA" id="ARBA00023002"/>
    </source>
</evidence>
<keyword evidence="12" id="KW-0175">Coiled coil</keyword>
<dbReference type="GO" id="GO:0071949">
    <property type="term" value="F:FAD binding"/>
    <property type="evidence" value="ECO:0007669"/>
    <property type="project" value="TreeGrafter"/>
</dbReference>
<keyword evidence="9" id="KW-0521">NADP</keyword>
<dbReference type="GO" id="GO:0033787">
    <property type="term" value="F:cyanocobalamin reductase (cyanide-eliminating) (NADP+) activity"/>
    <property type="evidence" value="ECO:0007669"/>
    <property type="project" value="TreeGrafter"/>
</dbReference>
<dbReference type="Pfam" id="PF16690">
    <property type="entry name" value="MMACHC"/>
    <property type="match status" value="1"/>
</dbReference>
<evidence type="ECO:0000256" key="2">
    <source>
        <dbReference type="ARBA" id="ARBA00001974"/>
    </source>
</evidence>
<evidence type="ECO:0000313" key="14">
    <source>
        <dbReference type="Proteomes" id="UP001152747"/>
    </source>
</evidence>
<sequence>MIGKALEIKKLVDQELPEHHGFESHMFKIGSYNSSVSDLFTLPFPESTMALLILSTPDMFDVAFRKWIVNKTQEEYSGNFDEMTEELSSPIQMFLEDRLENLKDKLELAEHRHEILHDYSLTPQRRPRILMQTCGHVAGAAYYYQPRHFADCEENWPLPGKMGPNLKFIGLSLHPVYGGHFAFRSVLIFPDVQIPEYVEEEPKPILTAKEEVREALEKFNYNWKDSGFRDFGCPTHRYSATQMEFFGRPVSERWEVLRPWIDGQPRNLKNQTKN</sequence>
<dbReference type="GO" id="GO:0005737">
    <property type="term" value="C:cytoplasm"/>
    <property type="evidence" value="ECO:0007669"/>
    <property type="project" value="UniProtKB-SubCell"/>
</dbReference>
<evidence type="ECO:0000313" key="13">
    <source>
        <dbReference type="EMBL" id="CAI5442007.1"/>
    </source>
</evidence>
<evidence type="ECO:0000256" key="11">
    <source>
        <dbReference type="ARBA" id="ARBA00031313"/>
    </source>
</evidence>
<dbReference type="OrthoDB" id="409189at2759"/>
<keyword evidence="5" id="KW-0963">Cytoplasm</keyword>
<evidence type="ECO:0000256" key="9">
    <source>
        <dbReference type="ARBA" id="ARBA00022857"/>
    </source>
</evidence>
<evidence type="ECO:0000256" key="6">
    <source>
        <dbReference type="ARBA" id="ARBA00022630"/>
    </source>
</evidence>
<evidence type="ECO:0000256" key="5">
    <source>
        <dbReference type="ARBA" id="ARBA00022490"/>
    </source>
</evidence>
<evidence type="ECO:0000256" key="4">
    <source>
        <dbReference type="ARBA" id="ARBA00007762"/>
    </source>
</evidence>
<dbReference type="PANTHER" id="PTHR31457">
    <property type="entry name" value="METHYLMALONIC ACIDURIA AND HOMOCYSTINURIA TYPE C PROTEIN"/>
    <property type="match status" value="1"/>
</dbReference>
<reference evidence="13" key="1">
    <citation type="submission" date="2022-11" db="EMBL/GenBank/DDBJ databases">
        <authorList>
            <person name="Kikuchi T."/>
        </authorList>
    </citation>
    <scope>NUCLEOTIDE SEQUENCE</scope>
    <source>
        <strain evidence="13">PS1010</strain>
    </source>
</reference>
<keyword evidence="14" id="KW-1185">Reference proteome</keyword>
<dbReference type="GO" id="GO:0009235">
    <property type="term" value="P:cobalamin metabolic process"/>
    <property type="evidence" value="ECO:0007669"/>
    <property type="project" value="TreeGrafter"/>
</dbReference>
<keyword evidence="8" id="KW-0274">FAD</keyword>
<dbReference type="EMBL" id="CANHGI010000002">
    <property type="protein sequence ID" value="CAI5442007.1"/>
    <property type="molecule type" value="Genomic_DNA"/>
</dbReference>
<comment type="caution">
    <text evidence="13">The sequence shown here is derived from an EMBL/GenBank/DDBJ whole genome shotgun (WGS) entry which is preliminary data.</text>
</comment>
<evidence type="ECO:0000256" key="8">
    <source>
        <dbReference type="ARBA" id="ARBA00022827"/>
    </source>
</evidence>
<gene>
    <name evidence="13" type="ORF">CAMP_LOCUS4644</name>
</gene>
<comment type="cofactor">
    <cofactor evidence="1">
        <name>FMN</name>
        <dbReference type="ChEBI" id="CHEBI:58210"/>
    </cofactor>
</comment>
<dbReference type="AlphaFoldDB" id="A0A9P1I9T2"/>
<protein>
    <recommendedName>
        <fullName evidence="11">Cyanocobalamin reductase (cyanide-eliminating)</fullName>
    </recommendedName>
</protein>
<name>A0A9P1I9T2_9PELO</name>
<evidence type="ECO:0000256" key="1">
    <source>
        <dbReference type="ARBA" id="ARBA00001917"/>
    </source>
</evidence>
<comment type="subcellular location">
    <subcellularLocation>
        <location evidence="3">Cytoplasm</location>
    </subcellularLocation>
</comment>
<comment type="cofactor">
    <cofactor evidence="2">
        <name>FAD</name>
        <dbReference type="ChEBI" id="CHEBI:57692"/>
    </cofactor>
</comment>
<proteinExistence type="inferred from homology"/>
<keyword evidence="10" id="KW-0560">Oxidoreductase</keyword>
<dbReference type="InterPro" id="IPR032037">
    <property type="entry name" value="MMACHC"/>
</dbReference>
<accession>A0A9P1I9T2</accession>
<evidence type="ECO:0000256" key="3">
    <source>
        <dbReference type="ARBA" id="ARBA00004496"/>
    </source>
</evidence>
<dbReference type="PANTHER" id="PTHR31457:SF2">
    <property type="entry name" value="CYANOCOBALAMIN REDUCTASE _ ALKYLCOBALAMIN DEALKYLASE"/>
    <property type="match status" value="1"/>
</dbReference>
<feature type="coiled-coil region" evidence="12">
    <location>
        <begin position="92"/>
        <end position="119"/>
    </location>
</feature>
<evidence type="ECO:0000256" key="7">
    <source>
        <dbReference type="ARBA" id="ARBA00022643"/>
    </source>
</evidence>
<comment type="similarity">
    <text evidence="4">Belongs to the MMACHC family.</text>
</comment>